<keyword evidence="6" id="KW-0234">DNA repair</keyword>
<evidence type="ECO:0000313" key="16">
    <source>
        <dbReference type="EMBL" id="SVA06158.1"/>
    </source>
</evidence>
<dbReference type="GO" id="GO:0003677">
    <property type="term" value="F:DNA binding"/>
    <property type="evidence" value="ECO:0007669"/>
    <property type="project" value="InterPro"/>
</dbReference>
<evidence type="ECO:0000256" key="1">
    <source>
        <dbReference type="ARBA" id="ARBA00004496"/>
    </source>
</evidence>
<reference evidence="16" key="1">
    <citation type="submission" date="2018-05" db="EMBL/GenBank/DDBJ databases">
        <authorList>
            <person name="Lanie J.A."/>
            <person name="Ng W.-L."/>
            <person name="Kazmierczak K.M."/>
            <person name="Andrzejewski T.M."/>
            <person name="Davidsen T.M."/>
            <person name="Wayne K.J."/>
            <person name="Tettelin H."/>
            <person name="Glass J.I."/>
            <person name="Rusch D."/>
            <person name="Podicherti R."/>
            <person name="Tsui H.-C.T."/>
            <person name="Winkler M.E."/>
        </authorList>
    </citation>
    <scope>NUCLEOTIDE SEQUENCE</scope>
</reference>
<dbReference type="SUPFAM" id="SSF46600">
    <property type="entry name" value="C-terminal UvrC-binding domain of UvrB"/>
    <property type="match status" value="1"/>
</dbReference>
<dbReference type="Pfam" id="PF22920">
    <property type="entry name" value="UvrC_RNaseH"/>
    <property type="match status" value="1"/>
</dbReference>
<dbReference type="SMART" id="SM00465">
    <property type="entry name" value="GIYc"/>
    <property type="match status" value="1"/>
</dbReference>
<gene>
    <name evidence="16" type="ORF">METZ01_LOCUS59012</name>
</gene>
<dbReference type="InterPro" id="IPR047296">
    <property type="entry name" value="GIY-YIG_UvrC_Cho"/>
</dbReference>
<dbReference type="Gene3D" id="3.30.420.340">
    <property type="entry name" value="UvrC, RNAse H endonuclease domain"/>
    <property type="match status" value="1"/>
</dbReference>
<evidence type="ECO:0000256" key="5">
    <source>
        <dbReference type="ARBA" id="ARBA00022881"/>
    </source>
</evidence>
<dbReference type="InterPro" id="IPR010994">
    <property type="entry name" value="RuvA_2-like"/>
</dbReference>
<keyword evidence="5" id="KW-0267">Excision nuclease</keyword>
<dbReference type="InterPro" id="IPR000305">
    <property type="entry name" value="GIY-YIG_endonuc"/>
</dbReference>
<evidence type="ECO:0000256" key="12">
    <source>
        <dbReference type="ARBA" id="ARBA00077138"/>
    </source>
</evidence>
<proteinExistence type="inferred from homology"/>
<dbReference type="SMART" id="SM00278">
    <property type="entry name" value="HhH1"/>
    <property type="match status" value="2"/>
</dbReference>
<evidence type="ECO:0000256" key="6">
    <source>
        <dbReference type="ARBA" id="ARBA00023204"/>
    </source>
</evidence>
<evidence type="ECO:0000259" key="14">
    <source>
        <dbReference type="PROSITE" id="PS50164"/>
    </source>
</evidence>
<dbReference type="Gene3D" id="4.10.860.10">
    <property type="entry name" value="UVR domain"/>
    <property type="match status" value="1"/>
</dbReference>
<evidence type="ECO:0000259" key="13">
    <source>
        <dbReference type="PROSITE" id="PS50151"/>
    </source>
</evidence>
<dbReference type="Gene3D" id="3.40.1440.10">
    <property type="entry name" value="GIY-YIG endonuclease"/>
    <property type="match status" value="1"/>
</dbReference>
<evidence type="ECO:0000256" key="11">
    <source>
        <dbReference type="ARBA" id="ARBA00067419"/>
    </source>
</evidence>
<dbReference type="AlphaFoldDB" id="A0A381SS48"/>
<dbReference type="CDD" id="cd10434">
    <property type="entry name" value="GIY-YIG_UvrC_Cho"/>
    <property type="match status" value="1"/>
</dbReference>
<evidence type="ECO:0000256" key="8">
    <source>
        <dbReference type="ARBA" id="ARBA00059452"/>
    </source>
</evidence>
<evidence type="ECO:0000256" key="10">
    <source>
        <dbReference type="ARBA" id="ARBA00062841"/>
    </source>
</evidence>
<evidence type="ECO:0000256" key="4">
    <source>
        <dbReference type="ARBA" id="ARBA00022769"/>
    </source>
</evidence>
<evidence type="ECO:0000259" key="15">
    <source>
        <dbReference type="PROSITE" id="PS50165"/>
    </source>
</evidence>
<dbReference type="PROSITE" id="PS50164">
    <property type="entry name" value="GIY_YIG"/>
    <property type="match status" value="1"/>
</dbReference>
<feature type="domain" description="UVR" evidence="13">
    <location>
        <begin position="204"/>
        <end position="239"/>
    </location>
</feature>
<dbReference type="InterPro" id="IPR001162">
    <property type="entry name" value="UvrC_RNase_H_dom"/>
</dbReference>
<keyword evidence="4" id="KW-0228">DNA excision</keyword>
<dbReference type="PANTHER" id="PTHR30562:SF1">
    <property type="entry name" value="UVRABC SYSTEM PROTEIN C"/>
    <property type="match status" value="1"/>
</dbReference>
<organism evidence="16">
    <name type="scientific">marine metagenome</name>
    <dbReference type="NCBI Taxonomy" id="408172"/>
    <lineage>
        <taxon>unclassified sequences</taxon>
        <taxon>metagenomes</taxon>
        <taxon>ecological metagenomes</taxon>
    </lineage>
</organism>
<dbReference type="Pfam" id="PF01541">
    <property type="entry name" value="GIY-YIG"/>
    <property type="match status" value="1"/>
</dbReference>
<comment type="function">
    <text evidence="8">The UvrABC repair system catalyzes the recognition and processing of DNA lesions. UvrC both incises the 5' and 3' sides of the lesion. The N-terminal half is responsible for the 3' incision and the C-terminal half is responsible for the 5' incision.</text>
</comment>
<keyword evidence="7" id="KW-0742">SOS response</keyword>
<dbReference type="InterPro" id="IPR004791">
    <property type="entry name" value="UvrC"/>
</dbReference>
<protein>
    <recommendedName>
        <fullName evidence="11">UvrABC system protein C</fullName>
    </recommendedName>
    <alternativeName>
        <fullName evidence="12">Excinuclease ABC subunit C</fullName>
    </alternativeName>
</protein>
<dbReference type="NCBIfam" id="TIGR00194">
    <property type="entry name" value="uvrC"/>
    <property type="match status" value="1"/>
</dbReference>
<dbReference type="FunFam" id="3.40.1440.10:FF:000001">
    <property type="entry name" value="UvrABC system protein C"/>
    <property type="match status" value="1"/>
</dbReference>
<dbReference type="SUPFAM" id="SSF82771">
    <property type="entry name" value="GIY-YIG endonuclease"/>
    <property type="match status" value="1"/>
</dbReference>
<dbReference type="GO" id="GO:0006289">
    <property type="term" value="P:nucleotide-excision repair"/>
    <property type="evidence" value="ECO:0007669"/>
    <property type="project" value="InterPro"/>
</dbReference>
<dbReference type="Gene3D" id="1.10.150.20">
    <property type="entry name" value="5' to 3' exonuclease, C-terminal subdomain"/>
    <property type="match status" value="1"/>
</dbReference>
<dbReference type="NCBIfam" id="NF001824">
    <property type="entry name" value="PRK00558.1-5"/>
    <property type="match status" value="1"/>
</dbReference>
<sequence length="605" mass="68272">MDSEFDGKAFCKTVARLPGVYVMLGRSSECLYVGKAKQLRNRLTSYFVSTPQSGKIQRMLSRVASIQVHITKTESEALLLENTLIKEHRPRYNILLRDDKSYPYIRLSDSHDYPGLSLYRGGIEQKNKYYGPFSSAAAVRETLSEIQKIIPIRQCQDSYFRNRSRPCLQYQIKRCSAPCVGKVDRSTYDADVEDSVLLLEGKNEKLGVLLQRKMDQSSESLDYESAARYRDRIAALRKVLEKQYVSGGVANADIVVAVARADRGCVSVMSIRNGQNLGMRHYFQKTLLDETTGEMLTAILPQYYLRNPIPKELIVHPKIEGIIELTRIFSEKAGKKVIIKSNVRDYRAQWLEMALLNTTENLDRHLASKDAYTTRLKQLSKTLGLAVDPVRLECFDISHTAGEATVGACVVFDGEGPVSSQYRRFNMRSVEAGDDYGAMREVLQRRYRKVVENQEVLPDLVLVDGGKGQYRIAQEVLDELLLGDIPVVAVAKGRDRKAGSEKLYVSGRNSALTLPGISAGLHLIQQIRDEAHRFAITGHRQKRAKRRTYSTLEDVPGVGAVRRRALLQYFGGLQQLKRAPVEDLVKVPGISDSLAEKIYHFLRQD</sequence>
<feature type="domain" description="UvrC family homology region profile" evidence="15">
    <location>
        <begin position="265"/>
        <end position="477"/>
    </location>
</feature>
<evidence type="ECO:0000256" key="9">
    <source>
        <dbReference type="ARBA" id="ARBA00061531"/>
    </source>
</evidence>
<comment type="similarity">
    <text evidence="9">Belongs to the UvrC family.</text>
</comment>
<dbReference type="InterPro" id="IPR038476">
    <property type="entry name" value="UvrC_RNase_H_dom_sf"/>
</dbReference>
<dbReference type="GO" id="GO:0005737">
    <property type="term" value="C:cytoplasm"/>
    <property type="evidence" value="ECO:0007669"/>
    <property type="project" value="UniProtKB-SubCell"/>
</dbReference>
<dbReference type="FunFam" id="1.10.150.20:FF:000005">
    <property type="entry name" value="UvrABC system protein C"/>
    <property type="match status" value="1"/>
</dbReference>
<dbReference type="GO" id="GO:0009381">
    <property type="term" value="F:excinuclease ABC activity"/>
    <property type="evidence" value="ECO:0007669"/>
    <property type="project" value="InterPro"/>
</dbReference>
<dbReference type="InterPro" id="IPR001943">
    <property type="entry name" value="UVR_dom"/>
</dbReference>
<dbReference type="GO" id="GO:0009432">
    <property type="term" value="P:SOS response"/>
    <property type="evidence" value="ECO:0007669"/>
    <property type="project" value="UniProtKB-KW"/>
</dbReference>
<dbReference type="PANTHER" id="PTHR30562">
    <property type="entry name" value="UVRC/OXIDOREDUCTASE"/>
    <property type="match status" value="1"/>
</dbReference>
<dbReference type="HAMAP" id="MF_00203">
    <property type="entry name" value="UvrC"/>
    <property type="match status" value="1"/>
</dbReference>
<dbReference type="PROSITE" id="PS50151">
    <property type="entry name" value="UVR"/>
    <property type="match status" value="1"/>
</dbReference>
<evidence type="ECO:0000256" key="2">
    <source>
        <dbReference type="ARBA" id="ARBA00022490"/>
    </source>
</evidence>
<name>A0A381SS48_9ZZZZ</name>
<dbReference type="GO" id="GO:0009380">
    <property type="term" value="C:excinuclease repair complex"/>
    <property type="evidence" value="ECO:0007669"/>
    <property type="project" value="InterPro"/>
</dbReference>
<dbReference type="InterPro" id="IPR035901">
    <property type="entry name" value="GIY-YIG_endonuc_sf"/>
</dbReference>
<evidence type="ECO:0000256" key="3">
    <source>
        <dbReference type="ARBA" id="ARBA00022763"/>
    </source>
</evidence>
<feature type="domain" description="GIY-YIG" evidence="14">
    <location>
        <begin position="16"/>
        <end position="94"/>
    </location>
</feature>
<accession>A0A381SS48</accession>
<dbReference type="Pfam" id="PF14520">
    <property type="entry name" value="HHH_5"/>
    <property type="match status" value="1"/>
</dbReference>
<evidence type="ECO:0000256" key="7">
    <source>
        <dbReference type="ARBA" id="ARBA00023236"/>
    </source>
</evidence>
<keyword evidence="3" id="KW-0227">DNA damage</keyword>
<dbReference type="InterPro" id="IPR003583">
    <property type="entry name" value="Hlx-hairpin-Hlx_DNA-bd_motif"/>
</dbReference>
<dbReference type="Pfam" id="PF08459">
    <property type="entry name" value="UvrC_RNaseH_dom"/>
    <property type="match status" value="1"/>
</dbReference>
<dbReference type="PROSITE" id="PS50165">
    <property type="entry name" value="UVRC"/>
    <property type="match status" value="1"/>
</dbReference>
<dbReference type="InterPro" id="IPR036876">
    <property type="entry name" value="UVR_dom_sf"/>
</dbReference>
<dbReference type="FunFam" id="3.30.420.340:FF:000001">
    <property type="entry name" value="UvrABC system protein C"/>
    <property type="match status" value="1"/>
</dbReference>
<dbReference type="Pfam" id="PF02151">
    <property type="entry name" value="UVR"/>
    <property type="match status" value="1"/>
</dbReference>
<dbReference type="SUPFAM" id="SSF47781">
    <property type="entry name" value="RuvA domain 2-like"/>
    <property type="match status" value="1"/>
</dbReference>
<comment type="subcellular location">
    <subcellularLocation>
        <location evidence="1">Cytoplasm</location>
    </subcellularLocation>
</comment>
<dbReference type="InterPro" id="IPR050066">
    <property type="entry name" value="UvrABC_protein_C"/>
</dbReference>
<dbReference type="EMBL" id="UINC01003418">
    <property type="protein sequence ID" value="SVA06158.1"/>
    <property type="molecule type" value="Genomic_DNA"/>
</dbReference>
<comment type="subunit">
    <text evidence="10">Interacts with UvrB in an incision complex.</text>
</comment>
<keyword evidence="2" id="KW-0963">Cytoplasm</keyword>